<dbReference type="Gene3D" id="1.20.1330.10">
    <property type="entry name" value="f41 fragment of flagellin, N-terminal domain"/>
    <property type="match status" value="2"/>
</dbReference>
<evidence type="ECO:0000256" key="1">
    <source>
        <dbReference type="ARBA" id="ARBA00005709"/>
    </source>
</evidence>
<evidence type="ECO:0000259" key="5">
    <source>
        <dbReference type="Pfam" id="PF00669"/>
    </source>
</evidence>
<dbReference type="PANTHER" id="PTHR42792">
    <property type="entry name" value="FLAGELLIN"/>
    <property type="match status" value="1"/>
</dbReference>
<comment type="subcellular location">
    <subcellularLocation>
        <location evidence="4">Secreted</location>
    </subcellularLocation>
    <subcellularLocation>
        <location evidence="4">Bacterial flagellum</location>
    </subcellularLocation>
</comment>
<evidence type="ECO:0000256" key="4">
    <source>
        <dbReference type="RuleBase" id="RU362073"/>
    </source>
</evidence>
<keyword evidence="7" id="KW-0969">Cilium</keyword>
<evidence type="ECO:0000313" key="8">
    <source>
        <dbReference type="Proteomes" id="UP001239167"/>
    </source>
</evidence>
<keyword evidence="7" id="KW-0966">Cell projection</keyword>
<evidence type="ECO:0000256" key="3">
    <source>
        <dbReference type="ARBA" id="ARBA00023143"/>
    </source>
</evidence>
<comment type="caution">
    <text evidence="7">The sequence shown here is derived from an EMBL/GenBank/DDBJ whole genome shotgun (WGS) entry which is preliminary data.</text>
</comment>
<dbReference type="InterPro" id="IPR001029">
    <property type="entry name" value="Flagellin_N"/>
</dbReference>
<feature type="domain" description="Flagellin N-terminal" evidence="5">
    <location>
        <begin position="5"/>
        <end position="140"/>
    </location>
</feature>
<protein>
    <recommendedName>
        <fullName evidence="2 4">Flagellin</fullName>
    </recommendedName>
</protein>
<dbReference type="Pfam" id="PF00669">
    <property type="entry name" value="Flagellin_N"/>
    <property type="match status" value="1"/>
</dbReference>
<keyword evidence="8" id="KW-1185">Reference proteome</keyword>
<dbReference type="EMBL" id="JAUSUE010000031">
    <property type="protein sequence ID" value="MDQ0205149.1"/>
    <property type="molecule type" value="Genomic_DNA"/>
</dbReference>
<keyword evidence="3 4" id="KW-0975">Bacterial flagellum</keyword>
<evidence type="ECO:0000256" key="2">
    <source>
        <dbReference type="ARBA" id="ARBA00020110"/>
    </source>
</evidence>
<evidence type="ECO:0000313" key="7">
    <source>
        <dbReference type="EMBL" id="MDQ0205149.1"/>
    </source>
</evidence>
<dbReference type="InterPro" id="IPR042187">
    <property type="entry name" value="Flagellin_C_sub2"/>
</dbReference>
<dbReference type="Proteomes" id="UP001239167">
    <property type="component" value="Unassembled WGS sequence"/>
</dbReference>
<organism evidence="7 8">
    <name type="scientific">Pectinatus haikarae</name>
    <dbReference type="NCBI Taxonomy" id="349096"/>
    <lineage>
        <taxon>Bacteria</taxon>
        <taxon>Bacillati</taxon>
        <taxon>Bacillota</taxon>
        <taxon>Negativicutes</taxon>
        <taxon>Selenomonadales</taxon>
        <taxon>Selenomonadaceae</taxon>
        <taxon>Pectinatus</taxon>
    </lineage>
</organism>
<comment type="function">
    <text evidence="4">Flagellin is the subunit protein which polymerizes to form the filaments of bacterial flagella.</text>
</comment>
<dbReference type="RefSeq" id="WP_307225372.1">
    <property type="nucleotide sequence ID" value="NZ_CP116940.1"/>
</dbReference>
<reference evidence="7 8" key="1">
    <citation type="submission" date="2023-07" db="EMBL/GenBank/DDBJ databases">
        <title>Genomic Encyclopedia of Type Strains, Phase IV (KMG-IV): sequencing the most valuable type-strain genomes for metagenomic binning, comparative biology and taxonomic classification.</title>
        <authorList>
            <person name="Goeker M."/>
        </authorList>
    </citation>
    <scope>NUCLEOTIDE SEQUENCE [LARGE SCALE GENOMIC DNA]</scope>
    <source>
        <strain evidence="7 8">DSM 16980</strain>
    </source>
</reference>
<dbReference type="SUPFAM" id="SSF64518">
    <property type="entry name" value="Phase 1 flagellin"/>
    <property type="match status" value="1"/>
</dbReference>
<dbReference type="PRINTS" id="PR00207">
    <property type="entry name" value="FLAGELLIN"/>
</dbReference>
<keyword evidence="7" id="KW-0282">Flagellum</keyword>
<comment type="similarity">
    <text evidence="1 4">Belongs to the bacterial flagellin family.</text>
</comment>
<accession>A0ABT9YBR4</accession>
<evidence type="ECO:0000259" key="6">
    <source>
        <dbReference type="Pfam" id="PF00700"/>
    </source>
</evidence>
<sequence>MSLVIKNNMSAINTLNIMSKNNKALSSSLQKVSTGQKINSAADDPAGYAISQRMQTQIRSLDQDNDNAANGQNMLKTAEGAVSSTVDILKTLKEKVLDAANDTNTTYDRNTIQDYLDQAVDQINDNATTTYNGKLLVDGSMNQASTTGATVVYTNESLDTATSFSSNLTDLLDRNGNSLNILDADTVTISYVSNGKTMTTSFSASGATLASVFMNSQSATGASVDGFGNGNLLTGADAGSFIGLNAQGVSVYTADGSSVLSVSSTKSGVGGNIAGFTISITGTDGNVKKSVNTTLDAWSEQISASDQSNDNSITLQVGTKANQSIRVGLGDMRAQALGLQGVSADGSVQNLDVSTRDNANAAINVLDNAVQKSLSQQTKIGSVESRLDYTQDNLTTQSENVQSSESTITDANMAEEMTEYTKNNVLAQASQAMLAQANSSSQNILQLLQ</sequence>
<dbReference type="InterPro" id="IPR046358">
    <property type="entry name" value="Flagellin_C"/>
</dbReference>
<name>A0ABT9YBR4_9FIRM</name>
<dbReference type="InterPro" id="IPR001492">
    <property type="entry name" value="Flagellin"/>
</dbReference>
<feature type="domain" description="Flagellin C-terminal" evidence="6">
    <location>
        <begin position="364"/>
        <end position="448"/>
    </location>
</feature>
<keyword evidence="4" id="KW-0964">Secreted</keyword>
<gene>
    <name evidence="7" type="ORF">J2S01_002889</name>
</gene>
<dbReference type="Gene3D" id="6.10.10.10">
    <property type="entry name" value="Flagellar export chaperone, C-terminal domain"/>
    <property type="match status" value="1"/>
</dbReference>
<proteinExistence type="inferred from homology"/>
<dbReference type="PANTHER" id="PTHR42792:SF2">
    <property type="entry name" value="FLAGELLIN"/>
    <property type="match status" value="1"/>
</dbReference>
<dbReference type="Pfam" id="PF00700">
    <property type="entry name" value="Flagellin_C"/>
    <property type="match status" value="1"/>
</dbReference>